<protein>
    <submittedName>
        <fullName evidence="2">Alpha/beta hydrolase</fullName>
    </submittedName>
</protein>
<dbReference type="SUPFAM" id="SSF53474">
    <property type="entry name" value="alpha/beta-Hydrolases"/>
    <property type="match status" value="1"/>
</dbReference>
<gene>
    <name evidence="2" type="ORF">ACFSUS_23870</name>
</gene>
<dbReference type="InterPro" id="IPR000073">
    <property type="entry name" value="AB_hydrolase_1"/>
</dbReference>
<name>A0ABW5M9N2_9BACT</name>
<evidence type="ECO:0000313" key="2">
    <source>
        <dbReference type="EMBL" id="MFD2573698.1"/>
    </source>
</evidence>
<sequence length="275" mass="31668">MTVVADVCYFDFEGSQLAYRIYGNGPERLLAFHGFGQDSQVFSALERTFDDTFTVYSLDLFFHGNSRYGASQLLTKTSWQRLIEAFLQELRVERFALMGFSLGGRFALLTAELFMSRVNQLILIAPDGITRNLWYRLATGSVPGRWVFAYVLRHLSMLSTIGHMLTRFGLLNRTAMRFAEISLGTPAQRELVYNSWTQFRQLRPDLETISKFAHRHAVRVRLYIGEFDRIVPGRYVFPLTQKLEHFELTVLKTGHNHLVEMAAEHLAQGLFDDLP</sequence>
<proteinExistence type="predicted"/>
<reference evidence="3" key="1">
    <citation type="journal article" date="2019" name="Int. J. Syst. Evol. Microbiol.">
        <title>The Global Catalogue of Microorganisms (GCM) 10K type strain sequencing project: providing services to taxonomists for standard genome sequencing and annotation.</title>
        <authorList>
            <consortium name="The Broad Institute Genomics Platform"/>
            <consortium name="The Broad Institute Genome Sequencing Center for Infectious Disease"/>
            <person name="Wu L."/>
            <person name="Ma J."/>
        </authorList>
    </citation>
    <scope>NUCLEOTIDE SEQUENCE [LARGE SCALE GENOMIC DNA]</scope>
    <source>
        <strain evidence="3">KCTC 42805</strain>
    </source>
</reference>
<dbReference type="Proteomes" id="UP001597469">
    <property type="component" value="Unassembled WGS sequence"/>
</dbReference>
<evidence type="ECO:0000259" key="1">
    <source>
        <dbReference type="Pfam" id="PF00561"/>
    </source>
</evidence>
<dbReference type="InterPro" id="IPR029058">
    <property type="entry name" value="AB_hydrolase_fold"/>
</dbReference>
<accession>A0ABW5M9N2</accession>
<feature type="domain" description="AB hydrolase-1" evidence="1">
    <location>
        <begin position="29"/>
        <end position="257"/>
    </location>
</feature>
<organism evidence="2 3">
    <name type="scientific">Spirosoma soli</name>
    <dbReference type="NCBI Taxonomy" id="1770529"/>
    <lineage>
        <taxon>Bacteria</taxon>
        <taxon>Pseudomonadati</taxon>
        <taxon>Bacteroidota</taxon>
        <taxon>Cytophagia</taxon>
        <taxon>Cytophagales</taxon>
        <taxon>Cytophagaceae</taxon>
        <taxon>Spirosoma</taxon>
    </lineage>
</organism>
<dbReference type="Gene3D" id="3.40.50.1820">
    <property type="entry name" value="alpha/beta hydrolase"/>
    <property type="match status" value="1"/>
</dbReference>
<dbReference type="PANTHER" id="PTHR46438:SF11">
    <property type="entry name" value="LIPASE-RELATED"/>
    <property type="match status" value="1"/>
</dbReference>
<dbReference type="Pfam" id="PF00561">
    <property type="entry name" value="Abhydrolase_1"/>
    <property type="match status" value="1"/>
</dbReference>
<dbReference type="PANTHER" id="PTHR46438">
    <property type="entry name" value="ALPHA/BETA-HYDROLASES SUPERFAMILY PROTEIN"/>
    <property type="match status" value="1"/>
</dbReference>
<keyword evidence="3" id="KW-1185">Reference proteome</keyword>
<dbReference type="GO" id="GO:0016787">
    <property type="term" value="F:hydrolase activity"/>
    <property type="evidence" value="ECO:0007669"/>
    <property type="project" value="UniProtKB-KW"/>
</dbReference>
<evidence type="ECO:0000313" key="3">
    <source>
        <dbReference type="Proteomes" id="UP001597469"/>
    </source>
</evidence>
<dbReference type="EMBL" id="JBHULN010000020">
    <property type="protein sequence ID" value="MFD2573698.1"/>
    <property type="molecule type" value="Genomic_DNA"/>
</dbReference>
<comment type="caution">
    <text evidence="2">The sequence shown here is derived from an EMBL/GenBank/DDBJ whole genome shotgun (WGS) entry which is preliminary data.</text>
</comment>
<dbReference type="RefSeq" id="WP_381526609.1">
    <property type="nucleotide sequence ID" value="NZ_JBHULN010000020.1"/>
</dbReference>
<keyword evidence="2" id="KW-0378">Hydrolase</keyword>